<name>A0A2S9YNU6_9BACT</name>
<comment type="caution">
    <text evidence="1">The sequence shown here is derived from an EMBL/GenBank/DDBJ whole genome shotgun (WGS) entry which is preliminary data.</text>
</comment>
<protein>
    <submittedName>
        <fullName evidence="1">Uncharacterized protein</fullName>
    </submittedName>
</protein>
<dbReference type="AlphaFoldDB" id="A0A2S9YNU6"/>
<dbReference type="Proteomes" id="UP000238823">
    <property type="component" value="Unassembled WGS sequence"/>
</dbReference>
<evidence type="ECO:0000313" key="2">
    <source>
        <dbReference type="Proteomes" id="UP000238823"/>
    </source>
</evidence>
<dbReference type="EMBL" id="PVNL01000069">
    <property type="protein sequence ID" value="PRQ06771.1"/>
    <property type="molecule type" value="Genomic_DNA"/>
</dbReference>
<sequence length="262" mass="27345">MSKASLGRAQETDIMPSSTRHGRILNTLLLLACVLFSAACGVSSDIASLHPPPLAPQLPLGPTIAHGIGHGRHLALESQPSSRTAALLPAHAHYRVVLGGPSELALVVVDPGGQIAGRLHIRPLGGSLGGPAASIVLDDFDGPPAQIDAWSTVDGLRGEAIVGGRSATWRVHLDTAGALVGEAWSAKQGSRGPELAQLRRARAIGSDLNLLGAQLQDGASLEPATERELLELLSFTELALELSLRAWEGRGRSHLPKLELPN</sequence>
<proteinExistence type="predicted"/>
<organism evidence="1 2">
    <name type="scientific">Enhygromyxa salina</name>
    <dbReference type="NCBI Taxonomy" id="215803"/>
    <lineage>
        <taxon>Bacteria</taxon>
        <taxon>Pseudomonadati</taxon>
        <taxon>Myxococcota</taxon>
        <taxon>Polyangia</taxon>
        <taxon>Nannocystales</taxon>
        <taxon>Nannocystaceae</taxon>
        <taxon>Enhygromyxa</taxon>
    </lineage>
</organism>
<gene>
    <name evidence="1" type="ORF">ENSA7_36470</name>
</gene>
<evidence type="ECO:0000313" key="1">
    <source>
        <dbReference type="EMBL" id="PRQ06771.1"/>
    </source>
</evidence>
<accession>A0A2S9YNU6</accession>
<reference evidence="1 2" key="1">
    <citation type="submission" date="2018-03" db="EMBL/GenBank/DDBJ databases">
        <title>Draft Genome Sequences of the Obligatory Marine Myxobacteria Enhygromyxa salina SWB007.</title>
        <authorList>
            <person name="Poehlein A."/>
            <person name="Moghaddam J.A."/>
            <person name="Harms H."/>
            <person name="Alanjari M."/>
            <person name="Koenig G.M."/>
            <person name="Daniel R."/>
            <person name="Schaeberle T.F."/>
        </authorList>
    </citation>
    <scope>NUCLEOTIDE SEQUENCE [LARGE SCALE GENOMIC DNA]</scope>
    <source>
        <strain evidence="1 2">SWB007</strain>
    </source>
</reference>